<dbReference type="AlphaFoldDB" id="A0A9W3SNF9"/>
<dbReference type="SMART" id="SM00382">
    <property type="entry name" value="AAA"/>
    <property type="match status" value="1"/>
</dbReference>
<dbReference type="PROSITE" id="PS50929">
    <property type="entry name" value="ABC_TM1F"/>
    <property type="match status" value="1"/>
</dbReference>
<dbReference type="GO" id="GO:0005524">
    <property type="term" value="F:ATP binding"/>
    <property type="evidence" value="ECO:0007669"/>
    <property type="project" value="UniProtKB-KW"/>
</dbReference>
<evidence type="ECO:0000313" key="13">
    <source>
        <dbReference type="Proteomes" id="UP000094691"/>
    </source>
</evidence>
<keyword evidence="5" id="KW-0547">Nucleotide-binding</keyword>
<sequence>MYLFKIDVLLLIAILLSVAGSVCNLILPLFVRQFIDVRATSLMSFDSLLPILTVLMMGSIVNAVSMYLISVSGDRRIRDIRENIEEKLLKLPISFYKENASGELVSRIINDSLIIKEFTTNEVPNAIVSIITLIGSIGILLYLDLKLTLVIVLSFTIVAIIAYPLGKINEGYSFLIQDYLSKLSQVITENIQNIQIIKLYNAQKEVKHKFKKINNNIYGLSKKIDKIFSITGPIQTMFTLLAFLIIVLYGSTRVSQHTLSMGILASFMMYIFEIITPINTLANFYVSYFEAKGASKVISRIMNTTEEKVTGKDINGIKEPYIEMKNISFKYGKKSSLVLKRVSVSFDSLKKIAIVGPSGAGKTTLISILTRLQEKYDGLVFLNGRNSKDYSLASWRSLFSVVTQENSIFSGSIRDNLTFGLIDKPSEEELNQALKVASMSKDIDKFPGKLDFDVGENGGKLSGGQRQKIQIARAYLRDTPFIIFDEATSNLDPESESEILSSIDELSSKKTLIVIAHRLSTIVNADKIYFLDNHQILGAGTHEELLRKVEKYKTFVNDQFISKE</sequence>
<dbReference type="GO" id="GO:0016887">
    <property type="term" value="F:ATP hydrolysis activity"/>
    <property type="evidence" value="ECO:0007669"/>
    <property type="project" value="InterPro"/>
</dbReference>
<gene>
    <name evidence="12" type="ORF">BBP16_06425</name>
</gene>
<dbReference type="InterPro" id="IPR003593">
    <property type="entry name" value="AAA+_ATPase"/>
</dbReference>
<feature type="transmembrane region" description="Helical" evidence="9">
    <location>
        <begin position="123"/>
        <end position="143"/>
    </location>
</feature>
<evidence type="ECO:0000256" key="4">
    <source>
        <dbReference type="ARBA" id="ARBA00022692"/>
    </source>
</evidence>
<proteinExistence type="predicted"/>
<evidence type="ECO:0000256" key="9">
    <source>
        <dbReference type="SAM" id="Phobius"/>
    </source>
</evidence>
<dbReference type="PROSITE" id="PS00211">
    <property type="entry name" value="ABC_TRANSPORTER_1"/>
    <property type="match status" value="1"/>
</dbReference>
<dbReference type="InterPro" id="IPR017871">
    <property type="entry name" value="ABC_transporter-like_CS"/>
</dbReference>
<feature type="transmembrane region" description="Helical" evidence="9">
    <location>
        <begin position="48"/>
        <end position="69"/>
    </location>
</feature>
<keyword evidence="4 9" id="KW-0812">Transmembrane</keyword>
<dbReference type="EMBL" id="CP016400">
    <property type="protein sequence ID" value="AOG27144.1"/>
    <property type="molecule type" value="Genomic_DNA"/>
</dbReference>
<organism evidence="12 13">
    <name type="scientific">Lactobacillus johnsonii</name>
    <dbReference type="NCBI Taxonomy" id="33959"/>
    <lineage>
        <taxon>Bacteria</taxon>
        <taxon>Bacillati</taxon>
        <taxon>Bacillota</taxon>
        <taxon>Bacilli</taxon>
        <taxon>Lactobacillales</taxon>
        <taxon>Lactobacillaceae</taxon>
        <taxon>Lactobacillus</taxon>
    </lineage>
</organism>
<accession>A0A9W3SNF9</accession>
<name>A0A9W3SNF9_LACJH</name>
<dbReference type="GO" id="GO:0005886">
    <property type="term" value="C:plasma membrane"/>
    <property type="evidence" value="ECO:0007669"/>
    <property type="project" value="UniProtKB-SubCell"/>
</dbReference>
<keyword evidence="7 9" id="KW-1133">Transmembrane helix</keyword>
<dbReference type="InterPro" id="IPR027417">
    <property type="entry name" value="P-loop_NTPase"/>
</dbReference>
<reference evidence="12 13" key="1">
    <citation type="submission" date="2016-07" db="EMBL/GenBank/DDBJ databases">
        <title>Genome sequencing project for further understanding the molecular mechanisms of preventing non-alcoholic fatty liver disease.</title>
        <authorList>
            <person name="Wang H."/>
        </authorList>
    </citation>
    <scope>NUCLEOTIDE SEQUENCE [LARGE SCALE GENOMIC DNA]</scope>
    <source>
        <strain evidence="12 13">BS15</strain>
    </source>
</reference>
<dbReference type="CDD" id="cd18551">
    <property type="entry name" value="ABC_6TM_LmrA_like"/>
    <property type="match status" value="1"/>
</dbReference>
<dbReference type="PROSITE" id="PS50893">
    <property type="entry name" value="ABC_TRANSPORTER_2"/>
    <property type="match status" value="1"/>
</dbReference>
<dbReference type="SUPFAM" id="SSF52540">
    <property type="entry name" value="P-loop containing nucleoside triphosphate hydrolases"/>
    <property type="match status" value="1"/>
</dbReference>
<evidence type="ECO:0008006" key="14">
    <source>
        <dbReference type="Google" id="ProtNLM"/>
    </source>
</evidence>
<dbReference type="Proteomes" id="UP000094691">
    <property type="component" value="Chromosome"/>
</dbReference>
<feature type="transmembrane region" description="Helical" evidence="9">
    <location>
        <begin position="227"/>
        <end position="249"/>
    </location>
</feature>
<evidence type="ECO:0000256" key="1">
    <source>
        <dbReference type="ARBA" id="ARBA00004651"/>
    </source>
</evidence>
<evidence type="ECO:0000256" key="5">
    <source>
        <dbReference type="ARBA" id="ARBA00022741"/>
    </source>
</evidence>
<evidence type="ECO:0000256" key="3">
    <source>
        <dbReference type="ARBA" id="ARBA00022475"/>
    </source>
</evidence>
<dbReference type="InterPro" id="IPR036640">
    <property type="entry name" value="ABC1_TM_sf"/>
</dbReference>
<dbReference type="PANTHER" id="PTHR43394">
    <property type="entry name" value="ATP-DEPENDENT PERMEASE MDL1, MITOCHONDRIAL"/>
    <property type="match status" value="1"/>
</dbReference>
<feature type="domain" description="ABC transmembrane type-1" evidence="11">
    <location>
        <begin position="11"/>
        <end position="290"/>
    </location>
</feature>
<comment type="subcellular location">
    <subcellularLocation>
        <location evidence="1">Cell membrane</location>
        <topology evidence="1">Multi-pass membrane protein</topology>
    </subcellularLocation>
</comment>
<dbReference type="InterPro" id="IPR003439">
    <property type="entry name" value="ABC_transporter-like_ATP-bd"/>
</dbReference>
<evidence type="ECO:0000256" key="6">
    <source>
        <dbReference type="ARBA" id="ARBA00022840"/>
    </source>
</evidence>
<dbReference type="InterPro" id="IPR011527">
    <property type="entry name" value="ABC1_TM_dom"/>
</dbReference>
<feature type="domain" description="ABC transporter" evidence="10">
    <location>
        <begin position="322"/>
        <end position="558"/>
    </location>
</feature>
<dbReference type="Gene3D" id="3.40.50.300">
    <property type="entry name" value="P-loop containing nucleotide triphosphate hydrolases"/>
    <property type="match status" value="1"/>
</dbReference>
<feature type="transmembrane region" description="Helical" evidence="9">
    <location>
        <begin position="149"/>
        <end position="166"/>
    </location>
</feature>
<evidence type="ECO:0000256" key="7">
    <source>
        <dbReference type="ARBA" id="ARBA00022989"/>
    </source>
</evidence>
<keyword evidence="3" id="KW-1003">Cell membrane</keyword>
<evidence type="ECO:0000256" key="2">
    <source>
        <dbReference type="ARBA" id="ARBA00022448"/>
    </source>
</evidence>
<keyword evidence="2" id="KW-0813">Transport</keyword>
<keyword evidence="6" id="KW-0067">ATP-binding</keyword>
<dbReference type="FunFam" id="3.40.50.300:FF:000221">
    <property type="entry name" value="Multidrug ABC transporter ATP-binding protein"/>
    <property type="match status" value="1"/>
</dbReference>
<protein>
    <recommendedName>
        <fullName evidence="14">ABC transporter ATP-binding protein</fullName>
    </recommendedName>
</protein>
<evidence type="ECO:0000256" key="8">
    <source>
        <dbReference type="ARBA" id="ARBA00023136"/>
    </source>
</evidence>
<feature type="transmembrane region" description="Helical" evidence="9">
    <location>
        <begin position="261"/>
        <end position="286"/>
    </location>
</feature>
<keyword evidence="8 9" id="KW-0472">Membrane</keyword>
<dbReference type="GO" id="GO:0015421">
    <property type="term" value="F:ABC-type oligopeptide transporter activity"/>
    <property type="evidence" value="ECO:0007669"/>
    <property type="project" value="TreeGrafter"/>
</dbReference>
<dbReference type="InterPro" id="IPR039421">
    <property type="entry name" value="Type_1_exporter"/>
</dbReference>
<dbReference type="SUPFAM" id="SSF90123">
    <property type="entry name" value="ABC transporter transmembrane region"/>
    <property type="match status" value="1"/>
</dbReference>
<evidence type="ECO:0000313" key="12">
    <source>
        <dbReference type="EMBL" id="AOG27144.1"/>
    </source>
</evidence>
<evidence type="ECO:0000259" key="10">
    <source>
        <dbReference type="PROSITE" id="PS50893"/>
    </source>
</evidence>
<dbReference type="Gene3D" id="1.20.1560.10">
    <property type="entry name" value="ABC transporter type 1, transmembrane domain"/>
    <property type="match status" value="1"/>
</dbReference>
<dbReference type="Pfam" id="PF00005">
    <property type="entry name" value="ABC_tran"/>
    <property type="match status" value="1"/>
</dbReference>
<dbReference type="Pfam" id="PF00664">
    <property type="entry name" value="ABC_membrane"/>
    <property type="match status" value="1"/>
</dbReference>
<dbReference type="PANTHER" id="PTHR43394:SF1">
    <property type="entry name" value="ATP-BINDING CASSETTE SUB-FAMILY B MEMBER 10, MITOCHONDRIAL"/>
    <property type="match status" value="1"/>
</dbReference>
<evidence type="ECO:0000259" key="11">
    <source>
        <dbReference type="PROSITE" id="PS50929"/>
    </source>
</evidence>